<evidence type="ECO:0000313" key="2">
    <source>
        <dbReference type="EMBL" id="MFC0424172.1"/>
    </source>
</evidence>
<keyword evidence="1" id="KW-0812">Transmembrane</keyword>
<evidence type="ECO:0000256" key="1">
    <source>
        <dbReference type="SAM" id="Phobius"/>
    </source>
</evidence>
<feature type="transmembrane region" description="Helical" evidence="1">
    <location>
        <begin position="21"/>
        <end position="45"/>
    </location>
</feature>
<gene>
    <name evidence="2" type="ORF">ACFFGS_08585</name>
</gene>
<feature type="transmembrane region" description="Helical" evidence="1">
    <location>
        <begin position="90"/>
        <end position="115"/>
    </location>
</feature>
<comment type="caution">
    <text evidence="2">The sequence shown here is derived from an EMBL/GenBank/DDBJ whole genome shotgun (WGS) entry which is preliminary data.</text>
</comment>
<accession>A0ABV6K3Y6</accession>
<feature type="transmembrane region" description="Helical" evidence="1">
    <location>
        <begin position="150"/>
        <end position="177"/>
    </location>
</feature>
<name>A0ABV6K3Y6_9LACO</name>
<feature type="transmembrane region" description="Helical" evidence="1">
    <location>
        <begin position="239"/>
        <end position="258"/>
    </location>
</feature>
<dbReference type="RefSeq" id="WP_137645280.1">
    <property type="nucleotide sequence ID" value="NZ_BAABRM010000016.1"/>
</dbReference>
<feature type="transmembrane region" description="Helical" evidence="1">
    <location>
        <begin position="57"/>
        <end position="78"/>
    </location>
</feature>
<reference evidence="2 3" key="1">
    <citation type="submission" date="2024-09" db="EMBL/GenBank/DDBJ databases">
        <authorList>
            <person name="Sun Q."/>
            <person name="Mori K."/>
        </authorList>
    </citation>
    <scope>NUCLEOTIDE SEQUENCE [LARGE SCALE GENOMIC DNA]</scope>
    <source>
        <strain evidence="2 3">TBRC 4575</strain>
    </source>
</reference>
<proteinExistence type="predicted"/>
<evidence type="ECO:0000313" key="3">
    <source>
        <dbReference type="Proteomes" id="UP001589855"/>
    </source>
</evidence>
<dbReference type="Proteomes" id="UP001589855">
    <property type="component" value="Unassembled WGS sequence"/>
</dbReference>
<organism evidence="2 3">
    <name type="scientific">Lactiplantibacillus plajomi</name>
    <dbReference type="NCBI Taxonomy" id="1457217"/>
    <lineage>
        <taxon>Bacteria</taxon>
        <taxon>Bacillati</taxon>
        <taxon>Bacillota</taxon>
        <taxon>Bacilli</taxon>
        <taxon>Lactobacillales</taxon>
        <taxon>Lactobacillaceae</taxon>
        <taxon>Lactiplantibacillus</taxon>
    </lineage>
</organism>
<feature type="transmembrane region" description="Helical" evidence="1">
    <location>
        <begin position="184"/>
        <end position="202"/>
    </location>
</feature>
<dbReference type="EMBL" id="JBHLUK010000067">
    <property type="protein sequence ID" value="MFC0424172.1"/>
    <property type="molecule type" value="Genomic_DNA"/>
</dbReference>
<keyword evidence="3" id="KW-1185">Reference proteome</keyword>
<keyword evidence="1" id="KW-1133">Transmembrane helix</keyword>
<keyword evidence="1" id="KW-0472">Membrane</keyword>
<sequence>MSTKLRATTRYLFLEQLKQLGQGYLALLVIFVILPLLVALVTGNITNFNLLKTVGNFSLGAFLALFLFILNVTTYDVFKLLIQNGIARRTYWAARVICLVVLSVLGEAIVGLYYYGVYAPMHNLTTQRALSQTAYSLYADFLGKNLAVNLLAGAVFSIILYILIGTAGMLIGSFLALFSKWVQWLIIIILPFAGFSLLMVGISNVSGYSNYDFSGVEAFFKFLIGYPQNATAGLFNPTVPTITLLLLSAVMAALAYYCSQHLKIKQ</sequence>
<protein>
    <submittedName>
        <fullName evidence="2">ABC transporter permease</fullName>
    </submittedName>
</protein>